<keyword evidence="1" id="KW-0732">Signal</keyword>
<proteinExistence type="predicted"/>
<keyword evidence="3" id="KW-1185">Reference proteome</keyword>
<evidence type="ECO:0000313" key="2">
    <source>
        <dbReference type="EMBL" id="MDT0604949.1"/>
    </source>
</evidence>
<reference evidence="2 3" key="1">
    <citation type="submission" date="2023-09" db="EMBL/GenBank/DDBJ databases">
        <authorList>
            <person name="Rey-Velasco X."/>
        </authorList>
    </citation>
    <scope>NUCLEOTIDE SEQUENCE [LARGE SCALE GENOMIC DNA]</scope>
    <source>
        <strain evidence="2 3">W431</strain>
    </source>
</reference>
<dbReference type="EMBL" id="JAVRIF010000010">
    <property type="protein sequence ID" value="MDT0604949.1"/>
    <property type="molecule type" value="Genomic_DNA"/>
</dbReference>
<dbReference type="RefSeq" id="WP_311583932.1">
    <property type="nucleotide sequence ID" value="NZ_JAVRIF010000010.1"/>
</dbReference>
<evidence type="ECO:0000313" key="3">
    <source>
        <dbReference type="Proteomes" id="UP001266357"/>
    </source>
</evidence>
<feature type="signal peptide" evidence="1">
    <location>
        <begin position="1"/>
        <end position="23"/>
    </location>
</feature>
<organism evidence="2 3">
    <name type="scientific">Thalassotalea castellviae</name>
    <dbReference type="NCBI Taxonomy" id="3075612"/>
    <lineage>
        <taxon>Bacteria</taxon>
        <taxon>Pseudomonadati</taxon>
        <taxon>Pseudomonadota</taxon>
        <taxon>Gammaproteobacteria</taxon>
        <taxon>Alteromonadales</taxon>
        <taxon>Colwelliaceae</taxon>
        <taxon>Thalassotalea</taxon>
    </lineage>
</organism>
<evidence type="ECO:0000256" key="1">
    <source>
        <dbReference type="SAM" id="SignalP"/>
    </source>
</evidence>
<dbReference type="Proteomes" id="UP001266357">
    <property type="component" value="Unassembled WGS sequence"/>
</dbReference>
<gene>
    <name evidence="2" type="ORF">RM573_15205</name>
</gene>
<sequence>MKTINRVFVIVTIVLGIGTTASASANNSRIEDSLKHVIVKQSQQVSERLTEQLQHTINVELNNIVLNALPIINRDISTGQITNKQLVSKNQLTNTSSIVNTTTEEE</sequence>
<protein>
    <submittedName>
        <fullName evidence="2">Uncharacterized protein</fullName>
    </submittedName>
</protein>
<accession>A0ABU3A4S2</accession>
<comment type="caution">
    <text evidence="2">The sequence shown here is derived from an EMBL/GenBank/DDBJ whole genome shotgun (WGS) entry which is preliminary data.</text>
</comment>
<feature type="chain" id="PRO_5045607397" evidence="1">
    <location>
        <begin position="24"/>
        <end position="106"/>
    </location>
</feature>
<name>A0ABU3A4S2_9GAMM</name>